<comment type="caution">
    <text evidence="2">The sequence shown here is derived from an EMBL/GenBank/DDBJ whole genome shotgun (WGS) entry which is preliminary data.</text>
</comment>
<evidence type="ECO:0000313" key="2">
    <source>
        <dbReference type="EMBL" id="MBC8541826.1"/>
    </source>
</evidence>
<keyword evidence="3" id="KW-1185">Reference proteome</keyword>
<reference evidence="2" key="1">
    <citation type="submission" date="2020-08" db="EMBL/GenBank/DDBJ databases">
        <title>Genome public.</title>
        <authorList>
            <person name="Liu C."/>
            <person name="Sun Q."/>
        </authorList>
    </citation>
    <scope>NUCLEOTIDE SEQUENCE</scope>
    <source>
        <strain evidence="2">H8</strain>
    </source>
</reference>
<organism evidence="2 3">
    <name type="scientific">Congzhengia minquanensis</name>
    <dbReference type="NCBI Taxonomy" id="2763657"/>
    <lineage>
        <taxon>Bacteria</taxon>
        <taxon>Bacillati</taxon>
        <taxon>Bacillota</taxon>
        <taxon>Clostridia</taxon>
        <taxon>Eubacteriales</taxon>
        <taxon>Oscillospiraceae</taxon>
        <taxon>Congzhengia</taxon>
    </lineage>
</organism>
<keyword evidence="1" id="KW-0732">Signal</keyword>
<dbReference type="AlphaFoldDB" id="A0A926DPW0"/>
<dbReference type="RefSeq" id="WP_249313811.1">
    <property type="nucleotide sequence ID" value="NZ_JACRSU010000006.1"/>
</dbReference>
<accession>A0A926DPW0</accession>
<gene>
    <name evidence="2" type="ORF">H8698_12630</name>
</gene>
<protein>
    <submittedName>
        <fullName evidence="2">Uncharacterized protein</fullName>
    </submittedName>
</protein>
<proteinExistence type="predicted"/>
<sequence length="638" mass="67578">MMRKKSFFGFVFAFMFAIMNLQAVTVHAATVHVVEEWNDLNGTDAPIWADFQNGDTISLEKLPPRKENSVKVEIPSEIHALTIRGLPEVTYEYIGFTAASYVAITLDNFNKHDNTSGRVSDLFTFSSPTGNQLVLKGKNNVVGNIYGNFEVLGDGSFKQSYTDGYFDGIWGNVTFNHTGSFESVRITGDVTVLNSGTVKIGGGRSNENTVSYGVGGNVVCKAGNTTIIGGQGKYYTDGESAVKGNVVLYNDAALTLIGGDGLEDLGHGGYGAGNGLIGNLFLYDSSSAVVTGGTGSAGTGGTGVVGNVYCHENSVITCRGGNGATMGDSTFYGDGGDGGTGICGELFLYDFAKASVTGGTGGSVNVKYNNYQSYSAGNGGIGLEGKIGAINSLVHFTAAGGEGGTSYYYSDGVSGRATRLEEPPVLSAGYVNANFYGTRPVNETGDPVFKTELALFIDHEPLANALVSVKGDNMPDYRAHTDSDGMLYAYLPQGTNYTVVHDRYSAELPFLWDNDTNQAALELTPGGGVSDPPYRILGLKLKDQTGAILSSVPETGTFLAELEAEKLNDSKNKEYFIIAVYDENGILLNLSYMWGAVQTGKTSSFGCSVSIPAGRHAKSVRAFIWDENMNPLCENVVI</sequence>
<feature type="chain" id="PRO_5036812921" evidence="1">
    <location>
        <begin position="29"/>
        <end position="638"/>
    </location>
</feature>
<evidence type="ECO:0000313" key="3">
    <source>
        <dbReference type="Proteomes" id="UP000611762"/>
    </source>
</evidence>
<feature type="signal peptide" evidence="1">
    <location>
        <begin position="1"/>
        <end position="28"/>
    </location>
</feature>
<evidence type="ECO:0000256" key="1">
    <source>
        <dbReference type="SAM" id="SignalP"/>
    </source>
</evidence>
<dbReference type="EMBL" id="JACRSU010000006">
    <property type="protein sequence ID" value="MBC8541826.1"/>
    <property type="molecule type" value="Genomic_DNA"/>
</dbReference>
<name>A0A926DPW0_9FIRM</name>
<dbReference type="Proteomes" id="UP000611762">
    <property type="component" value="Unassembled WGS sequence"/>
</dbReference>